<accession>A0A072UW72</accession>
<evidence type="ECO:0000313" key="3">
    <source>
        <dbReference type="Proteomes" id="UP000002051"/>
    </source>
</evidence>
<reference evidence="1 3" key="2">
    <citation type="journal article" date="2014" name="BMC Genomics">
        <title>An improved genome release (version Mt4.0) for the model legume Medicago truncatula.</title>
        <authorList>
            <person name="Tang H."/>
            <person name="Krishnakumar V."/>
            <person name="Bidwell S."/>
            <person name="Rosen B."/>
            <person name="Chan A."/>
            <person name="Zhou S."/>
            <person name="Gentzbittel L."/>
            <person name="Childs K.L."/>
            <person name="Yandell M."/>
            <person name="Gundlach H."/>
            <person name="Mayer K.F."/>
            <person name="Schwartz D.C."/>
            <person name="Town C.D."/>
        </authorList>
    </citation>
    <scope>GENOME REANNOTATION</scope>
    <source>
        <strain evidence="1">A17</strain>
        <strain evidence="2 3">cv. Jemalong A17</strain>
    </source>
</reference>
<proteinExistence type="predicted"/>
<dbReference type="EMBL" id="CM001220">
    <property type="protein sequence ID" value="KEH30110.1"/>
    <property type="molecule type" value="Genomic_DNA"/>
</dbReference>
<reference evidence="2" key="3">
    <citation type="submission" date="2015-04" db="UniProtKB">
        <authorList>
            <consortium name="EnsemblPlants"/>
        </authorList>
    </citation>
    <scope>IDENTIFICATION</scope>
    <source>
        <strain evidence="2">cv. Jemalong A17</strain>
    </source>
</reference>
<name>A0A072UW72_MEDTR</name>
<evidence type="ECO:0000313" key="2">
    <source>
        <dbReference type="EnsemblPlants" id="KEH30110"/>
    </source>
</evidence>
<keyword evidence="3" id="KW-1185">Reference proteome</keyword>
<dbReference type="HOGENOM" id="CLU_1104152_0_0_1"/>
<dbReference type="EnsemblPlants" id="KEH30110">
    <property type="protein sequence ID" value="KEH30110"/>
    <property type="gene ID" value="MTR_4g062590"/>
</dbReference>
<reference evidence="1 3" key="1">
    <citation type="journal article" date="2011" name="Nature">
        <title>The Medicago genome provides insight into the evolution of rhizobial symbioses.</title>
        <authorList>
            <person name="Young N.D."/>
            <person name="Debelle F."/>
            <person name="Oldroyd G.E."/>
            <person name="Geurts R."/>
            <person name="Cannon S.B."/>
            <person name="Udvardi M.K."/>
            <person name="Benedito V.A."/>
            <person name="Mayer K.F."/>
            <person name="Gouzy J."/>
            <person name="Schoof H."/>
            <person name="Van de Peer Y."/>
            <person name="Proost S."/>
            <person name="Cook D.R."/>
            <person name="Meyers B.C."/>
            <person name="Spannagl M."/>
            <person name="Cheung F."/>
            <person name="De Mita S."/>
            <person name="Krishnakumar V."/>
            <person name="Gundlach H."/>
            <person name="Zhou S."/>
            <person name="Mudge J."/>
            <person name="Bharti A.K."/>
            <person name="Murray J.D."/>
            <person name="Naoumkina M.A."/>
            <person name="Rosen B."/>
            <person name="Silverstein K.A."/>
            <person name="Tang H."/>
            <person name="Rombauts S."/>
            <person name="Zhao P.X."/>
            <person name="Zhou P."/>
            <person name="Barbe V."/>
            <person name="Bardou P."/>
            <person name="Bechner M."/>
            <person name="Bellec A."/>
            <person name="Berger A."/>
            <person name="Berges H."/>
            <person name="Bidwell S."/>
            <person name="Bisseling T."/>
            <person name="Choisne N."/>
            <person name="Couloux A."/>
            <person name="Denny R."/>
            <person name="Deshpande S."/>
            <person name="Dai X."/>
            <person name="Doyle J.J."/>
            <person name="Dudez A.M."/>
            <person name="Farmer A.D."/>
            <person name="Fouteau S."/>
            <person name="Franken C."/>
            <person name="Gibelin C."/>
            <person name="Gish J."/>
            <person name="Goldstein S."/>
            <person name="Gonzalez A.J."/>
            <person name="Green P.J."/>
            <person name="Hallab A."/>
            <person name="Hartog M."/>
            <person name="Hua A."/>
            <person name="Humphray S.J."/>
            <person name="Jeong D.H."/>
            <person name="Jing Y."/>
            <person name="Jocker A."/>
            <person name="Kenton S.M."/>
            <person name="Kim D.J."/>
            <person name="Klee K."/>
            <person name="Lai H."/>
            <person name="Lang C."/>
            <person name="Lin S."/>
            <person name="Macmil S.L."/>
            <person name="Magdelenat G."/>
            <person name="Matthews L."/>
            <person name="McCorrison J."/>
            <person name="Monaghan E.L."/>
            <person name="Mun J.H."/>
            <person name="Najar F.Z."/>
            <person name="Nicholson C."/>
            <person name="Noirot C."/>
            <person name="O'Bleness M."/>
            <person name="Paule C.R."/>
            <person name="Poulain J."/>
            <person name="Prion F."/>
            <person name="Qin B."/>
            <person name="Qu C."/>
            <person name="Retzel E.F."/>
            <person name="Riddle C."/>
            <person name="Sallet E."/>
            <person name="Samain S."/>
            <person name="Samson N."/>
            <person name="Sanders I."/>
            <person name="Saurat O."/>
            <person name="Scarpelli C."/>
            <person name="Schiex T."/>
            <person name="Segurens B."/>
            <person name="Severin A.J."/>
            <person name="Sherrier D.J."/>
            <person name="Shi R."/>
            <person name="Sims S."/>
            <person name="Singer S.R."/>
            <person name="Sinharoy S."/>
            <person name="Sterck L."/>
            <person name="Viollet A."/>
            <person name="Wang B.B."/>
            <person name="Wang K."/>
            <person name="Wang M."/>
            <person name="Wang X."/>
            <person name="Warfsmann J."/>
            <person name="Weissenbach J."/>
            <person name="White D.D."/>
            <person name="White J.D."/>
            <person name="Wiley G.B."/>
            <person name="Wincker P."/>
            <person name="Xing Y."/>
            <person name="Yang L."/>
            <person name="Yao Z."/>
            <person name="Ying F."/>
            <person name="Zhai J."/>
            <person name="Zhou L."/>
            <person name="Zuber A."/>
            <person name="Denarie J."/>
            <person name="Dixon R.A."/>
            <person name="May G.D."/>
            <person name="Schwartz D.C."/>
            <person name="Rogers J."/>
            <person name="Quetier F."/>
            <person name="Town C.D."/>
            <person name="Roe B.A."/>
        </authorList>
    </citation>
    <scope>NUCLEOTIDE SEQUENCE [LARGE SCALE GENOMIC DNA]</scope>
    <source>
        <strain evidence="1">A17</strain>
        <strain evidence="2 3">cv. Jemalong A17</strain>
    </source>
</reference>
<evidence type="ECO:0000313" key="1">
    <source>
        <dbReference type="EMBL" id="KEH30110.1"/>
    </source>
</evidence>
<dbReference type="AlphaFoldDB" id="A0A072UW72"/>
<gene>
    <name evidence="1" type="ordered locus">MTR_4g062590</name>
</gene>
<protein>
    <submittedName>
        <fullName evidence="1 2">Uncharacterized protein</fullName>
    </submittedName>
</protein>
<organism evidence="1 3">
    <name type="scientific">Medicago truncatula</name>
    <name type="common">Barrel medic</name>
    <name type="synonym">Medicago tribuloides</name>
    <dbReference type="NCBI Taxonomy" id="3880"/>
    <lineage>
        <taxon>Eukaryota</taxon>
        <taxon>Viridiplantae</taxon>
        <taxon>Streptophyta</taxon>
        <taxon>Embryophyta</taxon>
        <taxon>Tracheophyta</taxon>
        <taxon>Spermatophyta</taxon>
        <taxon>Magnoliopsida</taxon>
        <taxon>eudicotyledons</taxon>
        <taxon>Gunneridae</taxon>
        <taxon>Pentapetalae</taxon>
        <taxon>rosids</taxon>
        <taxon>fabids</taxon>
        <taxon>Fabales</taxon>
        <taxon>Fabaceae</taxon>
        <taxon>Papilionoideae</taxon>
        <taxon>50 kb inversion clade</taxon>
        <taxon>NPAAA clade</taxon>
        <taxon>Hologalegina</taxon>
        <taxon>IRL clade</taxon>
        <taxon>Trifolieae</taxon>
        <taxon>Medicago</taxon>
    </lineage>
</organism>
<dbReference type="Proteomes" id="UP000002051">
    <property type="component" value="Chromosome 4"/>
</dbReference>
<sequence>MWHQAVGVEATPLGQQLLGHAIITDTIRRCFMIQIKLMDTRVYRKSYHERVDRLMPLPRGYKTLVFATFSKEVGKLTKNIDMERCLHDKLYWPQPEVMTSDLMNVKQQVDESVDDMIKRAIQKAIKQGRFKLADKGILKMIIDIDHLQSMEMAMVFIYEPNWFRTYRNDNKVSKLVCPPKDSKAKAKEEIFLIEHSSIVIDCKVQDVGKKSIPSLKEVKALDEAFPANHEHVSYKEEVHIHKSFEATPYVAE</sequence>